<evidence type="ECO:0000313" key="2">
    <source>
        <dbReference type="Proteomes" id="UP000005388"/>
    </source>
</evidence>
<organism evidence="1 2">
    <name type="scientific">Streptococcus urinalis 2285-97</name>
    <dbReference type="NCBI Taxonomy" id="764291"/>
    <lineage>
        <taxon>Bacteria</taxon>
        <taxon>Bacillati</taxon>
        <taxon>Bacillota</taxon>
        <taxon>Bacilli</taxon>
        <taxon>Lactobacillales</taxon>
        <taxon>Streptococcaceae</taxon>
        <taxon>Streptococcus</taxon>
    </lineage>
</organism>
<keyword evidence="2" id="KW-1185">Reference proteome</keyword>
<proteinExistence type="predicted"/>
<reference evidence="1 2" key="1">
    <citation type="journal article" date="2014" name="Int. J. Syst. Evol. Microbiol.">
        <title>Phylogenomics and the dynamic genome evolution of the genus Streptococcus.</title>
        <authorList>
            <consortium name="The Broad Institute Genome Sequencing Platform"/>
            <person name="Richards V.P."/>
            <person name="Palmer S.R."/>
            <person name="Pavinski Bitar P.D."/>
            <person name="Qin X."/>
            <person name="Weinstock G.M."/>
            <person name="Highlander S.K."/>
            <person name="Town C.D."/>
            <person name="Burne R.A."/>
            <person name="Stanhope M.J."/>
        </authorList>
    </citation>
    <scope>NUCLEOTIDE SEQUENCE [LARGE SCALE GENOMIC DNA]</scope>
    <source>
        <strain evidence="1 2">2285-97</strain>
    </source>
</reference>
<evidence type="ECO:0000313" key="1">
    <source>
        <dbReference type="EMBL" id="EHJ56763.1"/>
    </source>
</evidence>
<dbReference type="STRING" id="764291.STRUR_0532"/>
<dbReference type="EMBL" id="AEUZ02000001">
    <property type="protein sequence ID" value="EHJ56763.1"/>
    <property type="molecule type" value="Genomic_DNA"/>
</dbReference>
<dbReference type="AlphaFoldDB" id="G5KCT5"/>
<gene>
    <name evidence="1" type="ORF">STRUR_0532</name>
</gene>
<dbReference type="Proteomes" id="UP000005388">
    <property type="component" value="Unassembled WGS sequence"/>
</dbReference>
<name>G5KCT5_9STRE</name>
<accession>G5KCT5</accession>
<protein>
    <submittedName>
        <fullName evidence="1">Uncharacterized protein</fullName>
    </submittedName>
</protein>
<comment type="caution">
    <text evidence="1">The sequence shown here is derived from an EMBL/GenBank/DDBJ whole genome shotgun (WGS) entry which is preliminary data.</text>
</comment>
<dbReference type="RefSeq" id="WP_006739507.1">
    <property type="nucleotide sequence ID" value="NZ_AEUZ02000001.1"/>
</dbReference>
<sequence>MNNNKSVKQYKVLTKEEMTQINGSLRFLKGVAERFVILRRV</sequence>